<dbReference type="SUPFAM" id="SSF48452">
    <property type="entry name" value="TPR-like"/>
    <property type="match status" value="2"/>
</dbReference>
<dbReference type="OrthoDB" id="9766710at2"/>
<reference evidence="2 3" key="1">
    <citation type="submission" date="2018-01" db="EMBL/GenBank/DDBJ databases">
        <title>The draft genome sequence of Cohaesibacter sp. H1304.</title>
        <authorList>
            <person name="Wang N.-N."/>
            <person name="Du Z.-J."/>
        </authorList>
    </citation>
    <scope>NUCLEOTIDE SEQUENCE [LARGE SCALE GENOMIC DNA]</scope>
    <source>
        <strain evidence="2 3">H1304</strain>
    </source>
</reference>
<protein>
    <recommendedName>
        <fullName evidence="4">Tetratricopeptide repeat-like domain-containing protein</fullName>
    </recommendedName>
</protein>
<dbReference type="EMBL" id="PKUQ01000055">
    <property type="protein sequence ID" value="PLW75086.1"/>
    <property type="molecule type" value="Genomic_DNA"/>
</dbReference>
<evidence type="ECO:0000256" key="1">
    <source>
        <dbReference type="PROSITE-ProRule" id="PRU00339"/>
    </source>
</evidence>
<feature type="repeat" description="TPR" evidence="1">
    <location>
        <begin position="627"/>
        <end position="660"/>
    </location>
</feature>
<dbReference type="InterPro" id="IPR019734">
    <property type="entry name" value="TPR_rpt"/>
</dbReference>
<keyword evidence="1" id="KW-0802">TPR repeat</keyword>
<dbReference type="PANTHER" id="PTHR12558:SF13">
    <property type="entry name" value="CELL DIVISION CYCLE PROTEIN 27 HOMOLOG"/>
    <property type="match status" value="1"/>
</dbReference>
<dbReference type="InterPro" id="IPR011990">
    <property type="entry name" value="TPR-like_helical_dom_sf"/>
</dbReference>
<comment type="caution">
    <text evidence="2">The sequence shown here is derived from an EMBL/GenBank/DDBJ whole genome shotgun (WGS) entry which is preliminary data.</text>
</comment>
<dbReference type="Gene3D" id="1.25.40.10">
    <property type="entry name" value="Tetratricopeptide repeat domain"/>
    <property type="match status" value="3"/>
</dbReference>
<dbReference type="PROSITE" id="PS50005">
    <property type="entry name" value="TPR"/>
    <property type="match status" value="1"/>
</dbReference>
<keyword evidence="3" id="KW-1185">Reference proteome</keyword>
<organism evidence="2 3">
    <name type="scientific">Cohaesibacter celericrescens</name>
    <dbReference type="NCBI Taxonomy" id="2067669"/>
    <lineage>
        <taxon>Bacteria</taxon>
        <taxon>Pseudomonadati</taxon>
        <taxon>Pseudomonadota</taxon>
        <taxon>Alphaproteobacteria</taxon>
        <taxon>Hyphomicrobiales</taxon>
        <taxon>Cohaesibacteraceae</taxon>
    </lineage>
</organism>
<accession>A0A2N5XKP2</accession>
<dbReference type="AlphaFoldDB" id="A0A2N5XKP2"/>
<dbReference type="PANTHER" id="PTHR12558">
    <property type="entry name" value="CELL DIVISION CYCLE 16,23,27"/>
    <property type="match status" value="1"/>
</dbReference>
<evidence type="ECO:0000313" key="3">
    <source>
        <dbReference type="Proteomes" id="UP000234881"/>
    </source>
</evidence>
<name>A0A2N5XKP2_9HYPH</name>
<proteinExistence type="predicted"/>
<gene>
    <name evidence="2" type="ORF">C0081_22625</name>
</gene>
<dbReference type="Proteomes" id="UP000234881">
    <property type="component" value="Unassembled WGS sequence"/>
</dbReference>
<evidence type="ECO:0000313" key="2">
    <source>
        <dbReference type="EMBL" id="PLW75086.1"/>
    </source>
</evidence>
<sequence>MCTWQVLRACSMALKKPCCIFNRKRLIFLDHNFHLHVRMSDVAGQTVASLARPCFDAPEVKDNKAVYMHAQRSTKTFRQILLSGIVGSALLIGPTSLSVAQPETSDQVTEALSGVTTTLTGTYLSAKLAQDDQDLALAAHFYAQALEKEPENSLLLERNFALTLAVGKHDVAFKLADRMAEMNALKEAARQKAAKLKTEDADEDTVSVEKQQDDDVDHRITPMVHLALGVKALKGKSYTSAAKNFKAGMDELTNHPVDLLGPAPLRRNLNNPRLLSASAQYGPFALISQTVLHAWAVIGQDRKNLGAALKTLEGFDGSDVNQFFFSLHSGLIAAYAKDYPKAIKYLQESLEADPNSISTADALINALLKAGNEKRANEVLTDFLRSAADREDKMWLKTTYGALKPVASSIRSPQDGAAELFTTLGDALSQENAIEGGALYLQFADYLRTNHDQTNFALARLFERMKQDEMALTHFDKISKDSAIYGRAQRQSGFTLTRLKRPDEAITRLEGLLGDNASDLETVSILSRIFQSEQRYRDSIGLLTRGLDSLKTKRDIHWSLYFLRGSAYDQVKDWPNTEKDMLAALKLFPNQPTVLNYLGYSWVDRGLKLDKAIEMIRQAVALRPYDGFFVDSLGWAHYRMAEYEDAVNFLERAVELRPEDPTITDHLGDAYWKAGRKNEAYFQWNRVKTMQPKDDLLKQVDEKIQNGLIDTQDPSKKEK</sequence>
<dbReference type="SMART" id="SM00028">
    <property type="entry name" value="TPR"/>
    <property type="match status" value="7"/>
</dbReference>
<evidence type="ECO:0008006" key="4">
    <source>
        <dbReference type="Google" id="ProtNLM"/>
    </source>
</evidence>
<dbReference type="Pfam" id="PF13432">
    <property type="entry name" value="TPR_16"/>
    <property type="match status" value="1"/>
</dbReference>